<keyword evidence="1" id="KW-0489">Methyltransferase</keyword>
<keyword evidence="5" id="KW-1185">Reference proteome</keyword>
<dbReference type="GO" id="GO:0004519">
    <property type="term" value="F:endonuclease activity"/>
    <property type="evidence" value="ECO:0007669"/>
    <property type="project" value="UniProtKB-KW"/>
</dbReference>
<dbReference type="EMBL" id="CP028103">
    <property type="protein sequence ID" value="AVQ29724.1"/>
    <property type="molecule type" value="Genomic_DNA"/>
</dbReference>
<dbReference type="InterPro" id="IPR029063">
    <property type="entry name" value="SAM-dependent_MTases_sf"/>
</dbReference>
<protein>
    <submittedName>
        <fullName evidence="4">Restriction endonuclease</fullName>
    </submittedName>
</protein>
<gene>
    <name evidence="4" type="ORF">C4N18_00230</name>
</gene>
<evidence type="ECO:0000313" key="5">
    <source>
        <dbReference type="Proteomes" id="UP000241238"/>
    </source>
</evidence>
<dbReference type="GeneID" id="77466403"/>
<accession>A0ABN5JG80</accession>
<dbReference type="Pfam" id="PF02086">
    <property type="entry name" value="MethyltransfD12"/>
    <property type="match status" value="1"/>
</dbReference>
<evidence type="ECO:0000256" key="3">
    <source>
        <dbReference type="ARBA" id="ARBA00022691"/>
    </source>
</evidence>
<sequence length="341" mass="40029">MRFIGGKALIMPYILNLIDKKTENVESVSDLFSGSGIVTRTLKKNGFKTISNDLMYFSYVILRGTVSLNYKPTFKKLNISNPIEYLNKLESKNMKIASEKLFIYNNYSPKGQRMYFTEKNAIKIDLIRNEIEIWKTSSKITEDEYYYLLACLLESVPYISNITGVYGAYLKHWDKRALNELELKELEIENNSYKNLVYNEDANVLTKEIECDLAYYDPPYNQRQYLPNYHILETIARYDAPIIKGVTGLRDYKKQKSKYCSKATVLKTFESLIKNTKSKYIIISYNTEGILSHDEICDILSRYGKAHTLYVQHIEYLRYKNVHTNKNKELKEILYFIEKEV</sequence>
<dbReference type="InterPro" id="IPR012327">
    <property type="entry name" value="MeTrfase_D12"/>
</dbReference>
<evidence type="ECO:0000313" key="4">
    <source>
        <dbReference type="EMBL" id="AVQ29724.1"/>
    </source>
</evidence>
<reference evidence="5" key="1">
    <citation type="journal article" date="2018" name="MSphere">
        <title>Fusobacterium Genomics Using MinION and Illumina Sequencing Enables Genome Completion and Correction.</title>
        <authorList>
            <person name="Todd S.M."/>
            <person name="Settlage R.E."/>
            <person name="Lahmers K.K."/>
            <person name="Slade D.J."/>
        </authorList>
    </citation>
    <scope>NUCLEOTIDE SEQUENCE [LARGE SCALE GENOMIC DNA]</scope>
    <source>
        <strain evidence="5">ATCC 27725</strain>
    </source>
</reference>
<evidence type="ECO:0000256" key="2">
    <source>
        <dbReference type="ARBA" id="ARBA00022679"/>
    </source>
</evidence>
<proteinExistence type="predicted"/>
<keyword evidence="4" id="KW-0540">Nuclease</keyword>
<keyword evidence="4" id="KW-0255">Endonuclease</keyword>
<dbReference type="Proteomes" id="UP000241238">
    <property type="component" value="Chromosome"/>
</dbReference>
<dbReference type="SUPFAM" id="SSF53335">
    <property type="entry name" value="S-adenosyl-L-methionine-dependent methyltransferases"/>
    <property type="match status" value="1"/>
</dbReference>
<name>A0ABN5JG80_FUSVA</name>
<dbReference type="PRINTS" id="PR00505">
    <property type="entry name" value="D12N6MTFRASE"/>
</dbReference>
<keyword evidence="2" id="KW-0808">Transferase</keyword>
<keyword evidence="4" id="KW-0378">Hydrolase</keyword>
<dbReference type="RefSeq" id="WP_005951175.1">
    <property type="nucleotide sequence ID" value="NZ_CP028103.1"/>
</dbReference>
<keyword evidence="3" id="KW-0949">S-adenosyl-L-methionine</keyword>
<organism evidence="4 5">
    <name type="scientific">Fusobacterium varium ATCC 27725</name>
    <dbReference type="NCBI Taxonomy" id="469618"/>
    <lineage>
        <taxon>Bacteria</taxon>
        <taxon>Fusobacteriati</taxon>
        <taxon>Fusobacteriota</taxon>
        <taxon>Fusobacteriia</taxon>
        <taxon>Fusobacteriales</taxon>
        <taxon>Fusobacteriaceae</taxon>
        <taxon>Fusobacterium</taxon>
    </lineage>
</organism>
<evidence type="ECO:0000256" key="1">
    <source>
        <dbReference type="ARBA" id="ARBA00022603"/>
    </source>
</evidence>